<dbReference type="InterPro" id="IPR007219">
    <property type="entry name" value="XnlR_reg_dom"/>
</dbReference>
<evidence type="ECO:0000256" key="7">
    <source>
        <dbReference type="SAM" id="MobiDB-lite"/>
    </source>
</evidence>
<dbReference type="InterPro" id="IPR051089">
    <property type="entry name" value="prtT"/>
</dbReference>
<dbReference type="EMBL" id="JAACJO010000005">
    <property type="protein sequence ID" value="KAF5358189.1"/>
    <property type="molecule type" value="Genomic_DNA"/>
</dbReference>
<name>A0A8H5G496_9AGAR</name>
<dbReference type="PANTHER" id="PTHR31845:SF19">
    <property type="entry name" value="TRANSCRIPTION FACTOR DOMAIN-CONTAINING PROTEIN"/>
    <property type="match status" value="1"/>
</dbReference>
<accession>A0A8H5G496</accession>
<dbReference type="GO" id="GO:0008270">
    <property type="term" value="F:zinc ion binding"/>
    <property type="evidence" value="ECO:0007669"/>
    <property type="project" value="InterPro"/>
</dbReference>
<dbReference type="SMART" id="SM00906">
    <property type="entry name" value="Fungal_trans"/>
    <property type="match status" value="1"/>
</dbReference>
<evidence type="ECO:0000256" key="4">
    <source>
        <dbReference type="ARBA" id="ARBA00023163"/>
    </source>
</evidence>
<feature type="coiled-coil region" evidence="6">
    <location>
        <begin position="118"/>
        <end position="145"/>
    </location>
</feature>
<dbReference type="GO" id="GO:0000981">
    <property type="term" value="F:DNA-binding transcription factor activity, RNA polymerase II-specific"/>
    <property type="evidence" value="ECO:0007669"/>
    <property type="project" value="TreeGrafter"/>
</dbReference>
<dbReference type="GO" id="GO:0000976">
    <property type="term" value="F:transcription cis-regulatory region binding"/>
    <property type="evidence" value="ECO:0007669"/>
    <property type="project" value="TreeGrafter"/>
</dbReference>
<feature type="domain" description="Xylanolytic transcriptional activator regulatory" evidence="8">
    <location>
        <begin position="320"/>
        <end position="392"/>
    </location>
</feature>
<gene>
    <name evidence="9" type="ORF">D9756_001628</name>
</gene>
<feature type="compositionally biased region" description="Polar residues" evidence="7">
    <location>
        <begin position="871"/>
        <end position="898"/>
    </location>
</feature>
<organism evidence="9 10">
    <name type="scientific">Leucocoprinus leucothites</name>
    <dbReference type="NCBI Taxonomy" id="201217"/>
    <lineage>
        <taxon>Eukaryota</taxon>
        <taxon>Fungi</taxon>
        <taxon>Dikarya</taxon>
        <taxon>Basidiomycota</taxon>
        <taxon>Agaricomycotina</taxon>
        <taxon>Agaricomycetes</taxon>
        <taxon>Agaricomycetidae</taxon>
        <taxon>Agaricales</taxon>
        <taxon>Agaricineae</taxon>
        <taxon>Agaricaceae</taxon>
        <taxon>Leucocoprinus</taxon>
    </lineage>
</organism>
<dbReference type="Proteomes" id="UP000559027">
    <property type="component" value="Unassembled WGS sequence"/>
</dbReference>
<protein>
    <recommendedName>
        <fullName evidence="8">Xylanolytic transcriptional activator regulatory domain-containing protein</fullName>
    </recommendedName>
</protein>
<comment type="subcellular location">
    <subcellularLocation>
        <location evidence="1">Nucleus</location>
    </subcellularLocation>
</comment>
<dbReference type="PANTHER" id="PTHR31845">
    <property type="entry name" value="FINGER DOMAIN PROTEIN, PUTATIVE-RELATED"/>
    <property type="match status" value="1"/>
</dbReference>
<dbReference type="GO" id="GO:0005634">
    <property type="term" value="C:nucleus"/>
    <property type="evidence" value="ECO:0007669"/>
    <property type="project" value="UniProtKB-SubCell"/>
</dbReference>
<evidence type="ECO:0000313" key="9">
    <source>
        <dbReference type="EMBL" id="KAF5358189.1"/>
    </source>
</evidence>
<keyword evidence="6" id="KW-0175">Coiled coil</keyword>
<evidence type="ECO:0000256" key="2">
    <source>
        <dbReference type="ARBA" id="ARBA00023015"/>
    </source>
</evidence>
<dbReference type="Pfam" id="PF04082">
    <property type="entry name" value="Fungal_trans"/>
    <property type="match status" value="1"/>
</dbReference>
<keyword evidence="5" id="KW-0539">Nucleus</keyword>
<evidence type="ECO:0000256" key="3">
    <source>
        <dbReference type="ARBA" id="ARBA00023125"/>
    </source>
</evidence>
<reference evidence="9 10" key="1">
    <citation type="journal article" date="2020" name="ISME J.">
        <title>Uncovering the hidden diversity of litter-decomposition mechanisms in mushroom-forming fungi.</title>
        <authorList>
            <person name="Floudas D."/>
            <person name="Bentzer J."/>
            <person name="Ahren D."/>
            <person name="Johansson T."/>
            <person name="Persson P."/>
            <person name="Tunlid A."/>
        </authorList>
    </citation>
    <scope>NUCLEOTIDE SEQUENCE [LARGE SCALE GENOMIC DNA]</scope>
    <source>
        <strain evidence="9 10">CBS 146.42</strain>
    </source>
</reference>
<evidence type="ECO:0000313" key="10">
    <source>
        <dbReference type="Proteomes" id="UP000559027"/>
    </source>
</evidence>
<keyword evidence="4" id="KW-0804">Transcription</keyword>
<dbReference type="CDD" id="cd12148">
    <property type="entry name" value="fungal_TF_MHR"/>
    <property type="match status" value="1"/>
</dbReference>
<evidence type="ECO:0000256" key="6">
    <source>
        <dbReference type="SAM" id="Coils"/>
    </source>
</evidence>
<evidence type="ECO:0000256" key="1">
    <source>
        <dbReference type="ARBA" id="ARBA00004123"/>
    </source>
</evidence>
<evidence type="ECO:0000259" key="8">
    <source>
        <dbReference type="SMART" id="SM00906"/>
    </source>
</evidence>
<keyword evidence="3" id="KW-0238">DNA-binding</keyword>
<sequence>MNSYLYAILVQVQIINLNRLGFALWVLLNTSATGKARDFALMSTTNTLFRFGTEDRGGFGEYDEHVQELDVKDVNAITRPYDASSCRGSESVAGVRLKAYHVLPANGRNANLQSVSTHEQLQEKAHEKDIQIQNLLRQFDQLKAEQKIRHWIGKASVKEASPESGTGTVHNKPRVQSSLKWDYKGKSPESAAMAFFRAPHTRNVTPPLIIKYCGLYPEEIQELFSLYFARINPFFSILDPELHTAENLIWSCPFLFTVMCAVASRYYVARPDIYPLAMDFARDIAGQILVEGNQSIDVCQAYLIMAVYPTPRKRWAEDRSWLLMGVAIRMAMELGLNQPPPQTCDERQRLNRVRTWLNCYCVDGSHAIQFGKMPMVKLDDFMARTTRNWHKSSSMNTAFDVHLVAYVQILIIMAKWRATLSSFDKDCLRTEEVLARELDIWVTAYKEEFTFMLLAAAFRHALKRGMSRNCEVFKRALAAAKTVISFMVERLYPTGHLRYAMEANFLYVAYAAAFLINLLRPKFLPLLEERQQREIIILVSRLIDVLSSRDVALDGRHTPALYSKFLSSLMERHNVKALYTTSDFAGPFTSSYEPARSFTPPHLSSWPDTSFIDPSTPTITPEFTDGLIFQQHGEAEMDFSLNHFVRTVTQNFPSPSLSSPESANMDRCPHLALPYFPRCAKSAHEAVMIPPLFQPTRASPPLRLAKPTHVPSAPPSIDLSVISSSTVVVPELLNLAPDDIDFIEAVIHRAGPLATTFPLVFKAYNDVLKEWGMDAGEVRFYGKLLKLGTMKGKNWGEKWEAVKRCYPESQQYTKRSDGTASARVKTRSKLVQEAPPPVLLSLQDIDAETIPSDRDGEDESVDALQYHHTSNIFPSKGRSTTGKPLKTQNKQPKISMISSLRGLPASMRGRPPPSDTSVSEAETIAPYTPTPNGFTSKEARFRRQAHSITPAPAVRSQKTRPTTNNRFSSAHRGVIHNRGQDSTDEDDVWNKIRAQQLEAEADRFREERLVGRCWGVWMESYQWIMASHAQIDQARNAFLLRLAFHHWRNSLASHKAIYDEVAVLDNERRISTYLALWRRKLREKKQTRWRTDMRNKMKVIKDHQNARILREAWVLWGQKYQFALADQQYEAKVLLMVYLKWKGIFQRIDKIEGRAEHLIALRDERLLLGHWEAWRAVAVQTSAEKELGRRVQARIIWQAWSMWRKHTATFLRDCCLKKRFLVRWQTAVQKIGALEARADKHSARRDKILACAILRVWIAHVRGREVDRQREQKLLLRSFLTWKKKMVQNRQQEGDAISMT</sequence>
<evidence type="ECO:0000256" key="5">
    <source>
        <dbReference type="ARBA" id="ARBA00023242"/>
    </source>
</evidence>
<comment type="caution">
    <text evidence="9">The sequence shown here is derived from an EMBL/GenBank/DDBJ whole genome shotgun (WGS) entry which is preliminary data.</text>
</comment>
<dbReference type="GO" id="GO:0006351">
    <property type="term" value="P:DNA-templated transcription"/>
    <property type="evidence" value="ECO:0007669"/>
    <property type="project" value="InterPro"/>
</dbReference>
<feature type="region of interest" description="Disordered" evidence="7">
    <location>
        <begin position="871"/>
        <end position="935"/>
    </location>
</feature>
<dbReference type="OrthoDB" id="3163292at2759"/>
<keyword evidence="2" id="KW-0805">Transcription regulation</keyword>
<keyword evidence="10" id="KW-1185">Reference proteome</keyword>
<proteinExistence type="predicted"/>